<evidence type="ECO:0000313" key="2">
    <source>
        <dbReference type="Proteomes" id="UP001273166"/>
    </source>
</evidence>
<dbReference type="Gene3D" id="2.40.160.20">
    <property type="match status" value="1"/>
</dbReference>
<comment type="caution">
    <text evidence="1">The sequence shown here is derived from an EMBL/GenBank/DDBJ whole genome shotgun (WGS) entry which is preliminary data.</text>
</comment>
<dbReference type="RefSeq" id="XP_062718370.1">
    <property type="nucleotide sequence ID" value="XM_062871067.1"/>
</dbReference>
<dbReference type="EMBL" id="JAUDZG010000007">
    <property type="protein sequence ID" value="KAK3302590.1"/>
    <property type="molecule type" value="Genomic_DNA"/>
</dbReference>
<dbReference type="GeneID" id="87889896"/>
<accession>A0AAJ0GMQ9</accession>
<organism evidence="1 2">
    <name type="scientific">Chaetomium strumarium</name>
    <dbReference type="NCBI Taxonomy" id="1170767"/>
    <lineage>
        <taxon>Eukaryota</taxon>
        <taxon>Fungi</taxon>
        <taxon>Dikarya</taxon>
        <taxon>Ascomycota</taxon>
        <taxon>Pezizomycotina</taxon>
        <taxon>Sordariomycetes</taxon>
        <taxon>Sordariomycetidae</taxon>
        <taxon>Sordariales</taxon>
        <taxon>Chaetomiaceae</taxon>
        <taxon>Chaetomium</taxon>
    </lineage>
</organism>
<name>A0AAJ0GMQ9_9PEZI</name>
<keyword evidence="2" id="KW-1185">Reference proteome</keyword>
<dbReference type="Proteomes" id="UP001273166">
    <property type="component" value="Unassembled WGS sequence"/>
</dbReference>
<dbReference type="Pfam" id="PF11578">
    <property type="entry name" value="DUF3237"/>
    <property type="match status" value="1"/>
</dbReference>
<proteinExistence type="predicted"/>
<dbReference type="AlphaFoldDB" id="A0AAJ0GMQ9"/>
<protein>
    <submittedName>
        <fullName evidence="1">Uncharacterized protein</fullName>
    </submittedName>
</protein>
<reference evidence="1" key="2">
    <citation type="submission" date="2023-06" db="EMBL/GenBank/DDBJ databases">
        <authorList>
            <consortium name="Lawrence Berkeley National Laboratory"/>
            <person name="Mondo S.J."/>
            <person name="Hensen N."/>
            <person name="Bonometti L."/>
            <person name="Westerberg I."/>
            <person name="Brannstrom I.O."/>
            <person name="Guillou S."/>
            <person name="Cros-Aarteil S."/>
            <person name="Calhoun S."/>
            <person name="Haridas S."/>
            <person name="Kuo A."/>
            <person name="Pangilinan J."/>
            <person name="Riley R."/>
            <person name="Labutti K."/>
            <person name="Andreopoulos B."/>
            <person name="Lipzen A."/>
            <person name="Chen C."/>
            <person name="Yanf M."/>
            <person name="Daum C."/>
            <person name="Ng V."/>
            <person name="Clum A."/>
            <person name="Steindorff A."/>
            <person name="Ohm R."/>
            <person name="Martin F."/>
            <person name="Silar P."/>
            <person name="Natvig D."/>
            <person name="Lalanne C."/>
            <person name="Gautier V."/>
            <person name="Ament-Velasquez S.L."/>
            <person name="Kruys A."/>
            <person name="Hutchinson M.I."/>
            <person name="Powell A.J."/>
            <person name="Barry K."/>
            <person name="Miller A.N."/>
            <person name="Grigoriev I.V."/>
            <person name="Debuchy R."/>
            <person name="Gladieux P."/>
            <person name="Thoren M.H."/>
            <person name="Johannesson H."/>
        </authorList>
    </citation>
    <scope>NUCLEOTIDE SEQUENCE</scope>
    <source>
        <strain evidence="1">CBS 333.67</strain>
    </source>
</reference>
<sequence length="177" mass="19312">MTASMELKGFPSLKPAFVVKAKIGNVSPIGTIHTGQSAIHFEVAHGTIESVPGFAPAFNGILTFGADWFTMDHDRQHARVDIRLIAKTEKGHTLDIRSGGVMEMSRSVEKIFLLDPDAKTTRFGFSTSWVTLNVSDRSLKALENGTFVGNSRMIVDQSRGVTVEARYSLVVPSTSEE</sequence>
<gene>
    <name evidence="1" type="ORF">B0T15DRAFT_577662</name>
</gene>
<reference evidence="1" key="1">
    <citation type="journal article" date="2023" name="Mol. Phylogenet. Evol.">
        <title>Genome-scale phylogeny and comparative genomics of the fungal order Sordariales.</title>
        <authorList>
            <person name="Hensen N."/>
            <person name="Bonometti L."/>
            <person name="Westerberg I."/>
            <person name="Brannstrom I.O."/>
            <person name="Guillou S."/>
            <person name="Cros-Aarteil S."/>
            <person name="Calhoun S."/>
            <person name="Haridas S."/>
            <person name="Kuo A."/>
            <person name="Mondo S."/>
            <person name="Pangilinan J."/>
            <person name="Riley R."/>
            <person name="LaButti K."/>
            <person name="Andreopoulos B."/>
            <person name="Lipzen A."/>
            <person name="Chen C."/>
            <person name="Yan M."/>
            <person name="Daum C."/>
            <person name="Ng V."/>
            <person name="Clum A."/>
            <person name="Steindorff A."/>
            <person name="Ohm R.A."/>
            <person name="Martin F."/>
            <person name="Silar P."/>
            <person name="Natvig D.O."/>
            <person name="Lalanne C."/>
            <person name="Gautier V."/>
            <person name="Ament-Velasquez S.L."/>
            <person name="Kruys A."/>
            <person name="Hutchinson M.I."/>
            <person name="Powell A.J."/>
            <person name="Barry K."/>
            <person name="Miller A.N."/>
            <person name="Grigoriev I.V."/>
            <person name="Debuchy R."/>
            <person name="Gladieux P."/>
            <person name="Hiltunen Thoren M."/>
            <person name="Johannesson H."/>
        </authorList>
    </citation>
    <scope>NUCLEOTIDE SEQUENCE</scope>
    <source>
        <strain evidence="1">CBS 333.67</strain>
    </source>
</reference>
<evidence type="ECO:0000313" key="1">
    <source>
        <dbReference type="EMBL" id="KAK3302590.1"/>
    </source>
</evidence>